<dbReference type="PANTHER" id="PTHR11733">
    <property type="entry name" value="ZINC METALLOPROTEASE FAMILY M13 NEPRILYSIN-RELATED"/>
    <property type="match status" value="1"/>
</dbReference>
<reference evidence="2" key="1">
    <citation type="journal article" date="2013" name="Genetics">
        <title>The draft genome and transcriptome of Panagrellus redivivus are shaped by the harsh demands of a free-living lifestyle.</title>
        <authorList>
            <person name="Srinivasan J."/>
            <person name="Dillman A.R."/>
            <person name="Macchietto M.G."/>
            <person name="Heikkinen L."/>
            <person name="Lakso M."/>
            <person name="Fracchia K.M."/>
            <person name="Antoshechkin I."/>
            <person name="Mortazavi A."/>
            <person name="Wong G."/>
            <person name="Sternberg P.W."/>
        </authorList>
    </citation>
    <scope>NUCLEOTIDE SEQUENCE [LARGE SCALE GENOMIC DNA]</scope>
    <source>
        <strain evidence="2">MT8872</strain>
    </source>
</reference>
<accession>A0A7E4ZUZ2</accession>
<dbReference type="WBParaSite" id="Pan_g1880.t1">
    <property type="protein sequence ID" value="Pan_g1880.t1"/>
    <property type="gene ID" value="Pan_g1880"/>
</dbReference>
<evidence type="ECO:0000313" key="3">
    <source>
        <dbReference type="WBParaSite" id="Pan_g1880.t1"/>
    </source>
</evidence>
<proteinExistence type="predicted"/>
<evidence type="ECO:0000313" key="2">
    <source>
        <dbReference type="Proteomes" id="UP000492821"/>
    </source>
</evidence>
<dbReference type="Proteomes" id="UP000492821">
    <property type="component" value="Unassembled WGS sequence"/>
</dbReference>
<dbReference type="AlphaFoldDB" id="A0A7E4ZUZ2"/>
<evidence type="ECO:0000259" key="1">
    <source>
        <dbReference type="Pfam" id="PF01431"/>
    </source>
</evidence>
<protein>
    <submittedName>
        <fullName evidence="3">Peptidase_M13 domain-containing protein</fullName>
    </submittedName>
</protein>
<dbReference type="PROSITE" id="PS51885">
    <property type="entry name" value="NEPRILYSIN"/>
    <property type="match status" value="1"/>
</dbReference>
<dbReference type="InterPro" id="IPR018497">
    <property type="entry name" value="Peptidase_M13_C"/>
</dbReference>
<dbReference type="InterPro" id="IPR000718">
    <property type="entry name" value="Peptidase_M13"/>
</dbReference>
<dbReference type="GO" id="GO:0004222">
    <property type="term" value="F:metalloendopeptidase activity"/>
    <property type="evidence" value="ECO:0007669"/>
    <property type="project" value="InterPro"/>
</dbReference>
<dbReference type="Pfam" id="PF01431">
    <property type="entry name" value="Peptidase_M13"/>
    <property type="match status" value="1"/>
</dbReference>
<reference evidence="3" key="2">
    <citation type="submission" date="2020-10" db="UniProtKB">
        <authorList>
            <consortium name="WormBaseParasite"/>
        </authorList>
    </citation>
    <scope>IDENTIFICATION</scope>
</reference>
<dbReference type="InterPro" id="IPR024079">
    <property type="entry name" value="MetalloPept_cat_dom_sf"/>
</dbReference>
<dbReference type="SUPFAM" id="SSF55486">
    <property type="entry name" value="Metalloproteases ('zincins'), catalytic domain"/>
    <property type="match status" value="1"/>
</dbReference>
<name>A0A7E4ZUZ2_PANRE</name>
<organism evidence="2 3">
    <name type="scientific">Panagrellus redivivus</name>
    <name type="common">Microworm</name>
    <dbReference type="NCBI Taxonomy" id="6233"/>
    <lineage>
        <taxon>Eukaryota</taxon>
        <taxon>Metazoa</taxon>
        <taxon>Ecdysozoa</taxon>
        <taxon>Nematoda</taxon>
        <taxon>Chromadorea</taxon>
        <taxon>Rhabditida</taxon>
        <taxon>Tylenchina</taxon>
        <taxon>Panagrolaimomorpha</taxon>
        <taxon>Panagrolaimoidea</taxon>
        <taxon>Panagrolaimidae</taxon>
        <taxon>Panagrellus</taxon>
    </lineage>
</organism>
<dbReference type="PRINTS" id="PR00786">
    <property type="entry name" value="NEPRILYSIN"/>
</dbReference>
<keyword evidence="2" id="KW-1185">Reference proteome</keyword>
<feature type="domain" description="Peptidase M13 C-terminal" evidence="1">
    <location>
        <begin position="30"/>
        <end position="228"/>
    </location>
</feature>
<dbReference type="GO" id="GO:0005886">
    <property type="term" value="C:plasma membrane"/>
    <property type="evidence" value="ECO:0007669"/>
    <property type="project" value="TreeGrafter"/>
</dbReference>
<sequence>MRQKLLSRLSRYDLAVERMGFSVASPVIPNAYYDVKLNKVFIHVGYIQLPFFTPSVPDYVNYAGLGHTVGHELMHAFGIKARGYDHDGIERNWWSNDSATKYDNKMDCFIEQYNGYGVDGRRTLEENMADNVGLVLAYNAYKKKLSKHPDYAEPALPGLEKFTLDQMFFITATSQSCAIDPLTGVNPDSPYTPEKLRIFGPLQNMKELSVAFNCSEDSKMNPKNRCSVW</sequence>
<dbReference type="GO" id="GO:0016485">
    <property type="term" value="P:protein processing"/>
    <property type="evidence" value="ECO:0007669"/>
    <property type="project" value="TreeGrafter"/>
</dbReference>
<dbReference type="Gene3D" id="3.40.390.10">
    <property type="entry name" value="Collagenase (Catalytic Domain)"/>
    <property type="match status" value="1"/>
</dbReference>
<dbReference type="PANTHER" id="PTHR11733:SF133">
    <property type="entry name" value="PHOSPHATE-REGULATING NEUTRAL ENDOPEPTIDASE PHEX"/>
    <property type="match status" value="1"/>
</dbReference>